<keyword evidence="3" id="KW-1185">Reference proteome</keyword>
<dbReference type="AlphaFoldDB" id="A0A0H2QZL4"/>
<evidence type="ECO:0000313" key="3">
    <source>
        <dbReference type="Proteomes" id="UP000053477"/>
    </source>
</evidence>
<keyword evidence="1" id="KW-0732">Signal</keyword>
<proteinExistence type="predicted"/>
<evidence type="ECO:0000256" key="1">
    <source>
        <dbReference type="SAM" id="SignalP"/>
    </source>
</evidence>
<dbReference type="InParanoid" id="A0A0H2QZL4"/>
<protein>
    <recommendedName>
        <fullName evidence="4">F-box domain-containing protein</fullName>
    </recommendedName>
</protein>
<accession>A0A0H2QZL4</accession>
<gene>
    <name evidence="2" type="ORF">SCHPADRAFT_911393</name>
</gene>
<reference evidence="2 3" key="1">
    <citation type="submission" date="2015-04" db="EMBL/GenBank/DDBJ databases">
        <title>Complete genome sequence of Schizopora paradoxa KUC8140, a cosmopolitan wood degrader in East Asia.</title>
        <authorList>
            <consortium name="DOE Joint Genome Institute"/>
            <person name="Min B."/>
            <person name="Park H."/>
            <person name="Jang Y."/>
            <person name="Kim J.-J."/>
            <person name="Kim K.H."/>
            <person name="Pangilinan J."/>
            <person name="Lipzen A."/>
            <person name="Riley R."/>
            <person name="Grigoriev I.V."/>
            <person name="Spatafora J.W."/>
            <person name="Choi I.-G."/>
        </authorList>
    </citation>
    <scope>NUCLEOTIDE SEQUENCE [LARGE SCALE GENOMIC DNA]</scope>
    <source>
        <strain evidence="2 3">KUC8140</strain>
    </source>
</reference>
<organism evidence="2 3">
    <name type="scientific">Schizopora paradoxa</name>
    <dbReference type="NCBI Taxonomy" id="27342"/>
    <lineage>
        <taxon>Eukaryota</taxon>
        <taxon>Fungi</taxon>
        <taxon>Dikarya</taxon>
        <taxon>Basidiomycota</taxon>
        <taxon>Agaricomycotina</taxon>
        <taxon>Agaricomycetes</taxon>
        <taxon>Hymenochaetales</taxon>
        <taxon>Schizoporaceae</taxon>
        <taxon>Schizopora</taxon>
    </lineage>
</organism>
<evidence type="ECO:0008006" key="4">
    <source>
        <dbReference type="Google" id="ProtNLM"/>
    </source>
</evidence>
<dbReference type="Proteomes" id="UP000053477">
    <property type="component" value="Unassembled WGS sequence"/>
</dbReference>
<evidence type="ECO:0000313" key="2">
    <source>
        <dbReference type="EMBL" id="KLO04874.1"/>
    </source>
</evidence>
<feature type="chain" id="PRO_5005201206" description="F-box domain-containing protein" evidence="1">
    <location>
        <begin position="21"/>
        <end position="408"/>
    </location>
</feature>
<sequence length="408" mass="45498">MMIVFTTYLLMLLHSPLIHAPGLRWIVALCRLAVSLPSLAPGTPSLRHIQIYEVRSTSNNEPHPSVLRFVEAWIGNSATAPLDVSLNLSQRETIPEDPIADEILSLIFTHQDRWRTYSLFANFELNEELDPFAVRCWDSVKSVSLCSPGLFVVLDLSSAVISNGIGAVQLQELNVLSWDMDWVFPAGRNTLHLPNLRKLSFNTNFSLDLGDSFTLLSACPNILRLDIDSRDPLAPTLKSGTALPILLPHLIEFRIMTSDEAVINHFLDTLTCPSLANCHLLSSAVGTPRNLRSISSFLCRGSVTHPRLACLVIRYESVNGVPFQLYHDCTLALRRLLGALKSLERLSLGGLILDEPVFNELTTRAITHDSRERTSGDDDLLCPLLSHFHSMATNKRISLQNDEFDIEE</sequence>
<feature type="signal peptide" evidence="1">
    <location>
        <begin position="1"/>
        <end position="20"/>
    </location>
</feature>
<name>A0A0H2QZL4_9AGAM</name>
<dbReference type="EMBL" id="KQ086412">
    <property type="protein sequence ID" value="KLO04874.1"/>
    <property type="molecule type" value="Genomic_DNA"/>
</dbReference>